<dbReference type="EMBL" id="VRYZ01000005">
    <property type="protein sequence ID" value="TXS91189.1"/>
    <property type="molecule type" value="Genomic_DNA"/>
</dbReference>
<evidence type="ECO:0000313" key="1">
    <source>
        <dbReference type="EMBL" id="TXS91189.1"/>
    </source>
</evidence>
<keyword evidence="2" id="KW-1185">Reference proteome</keyword>
<dbReference type="RefSeq" id="WP_148064842.1">
    <property type="nucleotide sequence ID" value="NZ_VRYZ01000005.1"/>
</dbReference>
<reference evidence="1 2" key="1">
    <citation type="submission" date="2019-08" db="EMBL/GenBank/DDBJ databases">
        <title>Parahaliea maris sp. nov., isolated from the surface seawater.</title>
        <authorList>
            <person name="Liu Y."/>
        </authorList>
    </citation>
    <scope>NUCLEOTIDE SEQUENCE [LARGE SCALE GENOMIC DNA]</scope>
    <source>
        <strain evidence="1 2">S2-26</strain>
    </source>
</reference>
<comment type="caution">
    <text evidence="1">The sequence shown here is derived from an EMBL/GenBank/DDBJ whole genome shotgun (WGS) entry which is preliminary data.</text>
</comment>
<organism evidence="1 2">
    <name type="scientific">Parahaliea aestuarii</name>
    <dbReference type="NCBI Taxonomy" id="1852021"/>
    <lineage>
        <taxon>Bacteria</taxon>
        <taxon>Pseudomonadati</taxon>
        <taxon>Pseudomonadota</taxon>
        <taxon>Gammaproteobacteria</taxon>
        <taxon>Cellvibrionales</taxon>
        <taxon>Halieaceae</taxon>
        <taxon>Parahaliea</taxon>
    </lineage>
</organism>
<dbReference type="Proteomes" id="UP000321933">
    <property type="component" value="Unassembled WGS sequence"/>
</dbReference>
<dbReference type="OrthoDB" id="9146593at2"/>
<dbReference type="Pfam" id="PF07586">
    <property type="entry name" value="HXXSHH"/>
    <property type="match status" value="1"/>
</dbReference>
<gene>
    <name evidence="1" type="ORF">FVW59_13385</name>
</gene>
<dbReference type="AlphaFoldDB" id="A0A5C8ZTR2"/>
<proteinExistence type="predicted"/>
<dbReference type="InterPro" id="IPR011447">
    <property type="entry name" value="DUF1552"/>
</dbReference>
<name>A0A5C8ZTR2_9GAMM</name>
<sequence>MKVKGLTRRTLLRGVLQGSAISVGLPILDVFLNGNGTALASGAPLPLRFGTWFWGCGMTPERWNPQAEGAKWALTPELAALERHRRELSILSGFNVHLDGRPNQVHSSGVVGTLTGNAPMVPDEYVTPTLDVLIADAIGTGTRFRSLEIAASGDPRHSYSRRSSSVVNAAEVSPLALYQRVFGEGFQDPNAGEFRPDPALMMRQSVLSAVKEDRQRLMQQLGSGDRARLDQYFTAVRQAEQQLDIMLQEPEPLAACVLPDQPQEVATGTEIDQVARNHTLLAQLMALAVACDQTRVFNVVFSPGASNLRRAGSSANHHQLTHEESVDPALGYQPEATYFVERSMLAFGEFLDILKSVPEGDGTLLDNCAVLAHSETSLAKTHDVSGLPLMLAGRAGGRLRSGQHIKGRGDPVSRVGLTLQQLMGVPVSRWGTRSMETDRALTEVLV</sequence>
<evidence type="ECO:0000313" key="2">
    <source>
        <dbReference type="Proteomes" id="UP000321933"/>
    </source>
</evidence>
<accession>A0A5C8ZTR2</accession>
<protein>
    <submittedName>
        <fullName evidence="1">DUF1552 domain-containing protein</fullName>
    </submittedName>
</protein>